<dbReference type="Gene3D" id="2.60.40.2060">
    <property type="match status" value="1"/>
</dbReference>
<evidence type="ECO:0000313" key="2">
    <source>
        <dbReference type="EMBL" id="RBL90320.1"/>
    </source>
</evidence>
<gene>
    <name evidence="2" type="ORF">DF182_28045</name>
</gene>
<dbReference type="EMBL" id="QFFJ01000002">
    <property type="protein sequence ID" value="RBL90320.1"/>
    <property type="molecule type" value="Genomic_DNA"/>
</dbReference>
<feature type="domain" description="DUF3823" evidence="1">
    <location>
        <begin position="33"/>
        <end position="121"/>
    </location>
</feature>
<evidence type="ECO:0000313" key="3">
    <source>
        <dbReference type="Proteomes" id="UP000253410"/>
    </source>
</evidence>
<dbReference type="Proteomes" id="UP000253410">
    <property type="component" value="Unassembled WGS sequence"/>
</dbReference>
<dbReference type="OrthoDB" id="642123at2"/>
<proteinExistence type="predicted"/>
<comment type="caution">
    <text evidence="2">The sequence shown here is derived from an EMBL/GenBank/DDBJ whole genome shotgun (WGS) entry which is preliminary data.</text>
</comment>
<evidence type="ECO:0000259" key="1">
    <source>
        <dbReference type="Pfam" id="PF12866"/>
    </source>
</evidence>
<dbReference type="RefSeq" id="WP_113619068.1">
    <property type="nucleotide sequence ID" value="NZ_QFFJ01000002.1"/>
</dbReference>
<accession>A0A365XVW8</accession>
<reference evidence="2 3" key="1">
    <citation type="submission" date="2018-05" db="EMBL/GenBank/DDBJ databases">
        <title>Chitinophaga sp. K3CV102501T nov., isolated from isolated from a monsoon evergreen broad-leaved forest soil.</title>
        <authorList>
            <person name="Lv Y."/>
        </authorList>
    </citation>
    <scope>NUCLEOTIDE SEQUENCE [LARGE SCALE GENOMIC DNA]</scope>
    <source>
        <strain evidence="2 3">GDMCC 1.1325</strain>
    </source>
</reference>
<keyword evidence="3" id="KW-1185">Reference proteome</keyword>
<name>A0A365XVW8_9BACT</name>
<protein>
    <recommendedName>
        <fullName evidence="1">DUF3823 domain-containing protein</fullName>
    </recommendedName>
</protein>
<dbReference type="AlphaFoldDB" id="A0A365XVW8"/>
<sequence length="235" mass="25916">MKQYMLHTCMALLLGSTLLSGCKKDNYPAPDASLQGRLTDTQTNEPVPVQPFNGAVIRYYQIGYSSNNPNPINTAVHHDGSYANNLLFTGKYRVVAEGPFYYKDTITIDINGNTQRDIPVTPFLKVTATTSNINSGSVTVKYNVKHNNNTQKIARVATIIGTTEGIDVNSYTFNDMQDVQNVPDETIEATTYEKVFTGLKANTVYYIRAAARISGADNPAGYYNYTPVIKITTSK</sequence>
<dbReference type="PROSITE" id="PS51257">
    <property type="entry name" value="PROKAR_LIPOPROTEIN"/>
    <property type="match status" value="1"/>
</dbReference>
<dbReference type="InterPro" id="IPR024278">
    <property type="entry name" value="DUF3823_N"/>
</dbReference>
<dbReference type="Pfam" id="PF12866">
    <property type="entry name" value="DUF3823"/>
    <property type="match status" value="1"/>
</dbReference>
<organism evidence="2 3">
    <name type="scientific">Chitinophaga flava</name>
    <dbReference type="NCBI Taxonomy" id="2259036"/>
    <lineage>
        <taxon>Bacteria</taxon>
        <taxon>Pseudomonadati</taxon>
        <taxon>Bacteroidota</taxon>
        <taxon>Chitinophagia</taxon>
        <taxon>Chitinophagales</taxon>
        <taxon>Chitinophagaceae</taxon>
        <taxon>Chitinophaga</taxon>
    </lineage>
</organism>
<dbReference type="Gene3D" id="2.60.40.1120">
    <property type="entry name" value="Carboxypeptidase-like, regulatory domain"/>
    <property type="match status" value="1"/>
</dbReference>